<comment type="caution">
    <text evidence="7">The sequence shown here is derived from an EMBL/GenBank/DDBJ whole genome shotgun (WGS) entry which is preliminary data.</text>
</comment>
<name>A0A8J6DMJ1_GALPY</name>
<accession>A0A8J6DMJ1</accession>
<keyword evidence="2" id="KW-0805">Transcription regulation</keyword>
<keyword evidence="5" id="KW-0539">Nucleus</keyword>
<dbReference type="OrthoDB" id="6022628at2759"/>
<dbReference type="PANTHER" id="PTHR15741:SF23">
    <property type="entry name" value="MLX-INTERACTING PROTEIN"/>
    <property type="match status" value="1"/>
</dbReference>
<dbReference type="PANTHER" id="PTHR15741">
    <property type="entry name" value="BASIC HELIX-LOOP-HELIX ZIP TRANSCRIPTION FACTOR"/>
    <property type="match status" value="1"/>
</dbReference>
<dbReference type="InterPro" id="IPR052207">
    <property type="entry name" value="Max-like/E-box_TFs"/>
</dbReference>
<dbReference type="Proteomes" id="UP000700334">
    <property type="component" value="Unassembled WGS sequence"/>
</dbReference>
<evidence type="ECO:0000256" key="1">
    <source>
        <dbReference type="ARBA" id="ARBA00004123"/>
    </source>
</evidence>
<evidence type="ECO:0000313" key="7">
    <source>
        <dbReference type="EMBL" id="KAG8514987.1"/>
    </source>
</evidence>
<evidence type="ECO:0000313" key="8">
    <source>
        <dbReference type="Proteomes" id="UP000700334"/>
    </source>
</evidence>
<evidence type="ECO:0000256" key="5">
    <source>
        <dbReference type="ARBA" id="ARBA00023242"/>
    </source>
</evidence>
<reference evidence="7" key="1">
    <citation type="journal article" date="2021" name="Evol. Appl.">
        <title>The genome of the Pyrenean desman and the effects of bottlenecks and inbreeding on the genomic landscape of an endangered species.</title>
        <authorList>
            <person name="Escoda L."/>
            <person name="Castresana J."/>
        </authorList>
    </citation>
    <scope>NUCLEOTIDE SEQUENCE</scope>
    <source>
        <strain evidence="7">IBE-C5619</strain>
    </source>
</reference>
<proteinExistence type="predicted"/>
<evidence type="ECO:0000256" key="6">
    <source>
        <dbReference type="SAM" id="MobiDB-lite"/>
    </source>
</evidence>
<dbReference type="GO" id="GO:0000981">
    <property type="term" value="F:DNA-binding transcription factor activity, RNA polymerase II-specific"/>
    <property type="evidence" value="ECO:0007669"/>
    <property type="project" value="TreeGrafter"/>
</dbReference>
<evidence type="ECO:0000256" key="3">
    <source>
        <dbReference type="ARBA" id="ARBA00023125"/>
    </source>
</evidence>
<evidence type="ECO:0000256" key="2">
    <source>
        <dbReference type="ARBA" id="ARBA00023015"/>
    </source>
</evidence>
<gene>
    <name evidence="7" type="ORF">J0S82_003883</name>
</gene>
<dbReference type="GO" id="GO:0000978">
    <property type="term" value="F:RNA polymerase II cis-regulatory region sequence-specific DNA binding"/>
    <property type="evidence" value="ECO:0007669"/>
    <property type="project" value="TreeGrafter"/>
</dbReference>
<keyword evidence="4" id="KW-0804">Transcription</keyword>
<feature type="region of interest" description="Disordered" evidence="6">
    <location>
        <begin position="194"/>
        <end position="215"/>
    </location>
</feature>
<keyword evidence="8" id="KW-1185">Reference proteome</keyword>
<protein>
    <submittedName>
        <fullName evidence="7">MLX-interacting protein</fullName>
    </submittedName>
</protein>
<dbReference type="EMBL" id="JAGFMF010011719">
    <property type="protein sequence ID" value="KAG8514987.1"/>
    <property type="molecule type" value="Genomic_DNA"/>
</dbReference>
<organism evidence="7 8">
    <name type="scientific">Galemys pyrenaicus</name>
    <name type="common">Iberian desman</name>
    <name type="synonym">Pyrenean desman</name>
    <dbReference type="NCBI Taxonomy" id="202257"/>
    <lineage>
        <taxon>Eukaryota</taxon>
        <taxon>Metazoa</taxon>
        <taxon>Chordata</taxon>
        <taxon>Craniata</taxon>
        <taxon>Vertebrata</taxon>
        <taxon>Euteleostomi</taxon>
        <taxon>Mammalia</taxon>
        <taxon>Eutheria</taxon>
        <taxon>Laurasiatheria</taxon>
        <taxon>Eulipotyphla</taxon>
        <taxon>Talpidae</taxon>
        <taxon>Galemys</taxon>
    </lineage>
</organism>
<dbReference type="GO" id="GO:0005634">
    <property type="term" value="C:nucleus"/>
    <property type="evidence" value="ECO:0007669"/>
    <property type="project" value="UniProtKB-SubCell"/>
</dbReference>
<comment type="subcellular location">
    <subcellularLocation>
        <location evidence="1">Nucleus</location>
    </subcellularLocation>
</comment>
<dbReference type="AlphaFoldDB" id="A0A8J6DMJ1"/>
<keyword evidence="3" id="KW-0238">DNA-binding</keyword>
<sequence>MTSAASTDGHTYVDSVSSLPKVSVTQLAVKASLAVLPVPLGPQPLTLPVRAVLAPGPAPAGCRVTRASLSALPLSGKLVSPKWKNFKGLKLQWRDKIRLNNAIWRAWYMQYLEKRKNPVCHFVTPLDGSVDVDEHRRPEAITTEGKYWKSRIEIVIREYHKWRAYFKKRVWAWAPGARAGRGVREPLSGLPSCPALGASGGDSVLIQPQERPARP</sequence>
<evidence type="ECO:0000256" key="4">
    <source>
        <dbReference type="ARBA" id="ARBA00023163"/>
    </source>
</evidence>